<protein>
    <submittedName>
        <fullName evidence="4">Long-chain-fatty-acid--CoA ligase</fullName>
    </submittedName>
</protein>
<dbReference type="InterPro" id="IPR045851">
    <property type="entry name" value="AMP-bd_C_sf"/>
</dbReference>
<keyword evidence="4" id="KW-0436">Ligase</keyword>
<feature type="domain" description="AMP-binding enzyme C-terminal" evidence="3">
    <location>
        <begin position="477"/>
        <end position="554"/>
    </location>
</feature>
<dbReference type="Gene3D" id="3.40.50.12780">
    <property type="entry name" value="N-terminal domain of ligase-like"/>
    <property type="match status" value="1"/>
</dbReference>
<dbReference type="InterPro" id="IPR042099">
    <property type="entry name" value="ANL_N_sf"/>
</dbReference>
<dbReference type="Pfam" id="PF13193">
    <property type="entry name" value="AMP-binding_C"/>
    <property type="match status" value="1"/>
</dbReference>
<sequence>MLSTMMDIPLSVSRILTYGSTVHANTKVTTWHGDGCGEATGENPAEETTFAEIAARAAAFAHALHEDLGVTGDERVGTLLWNCAEHLEVMFASSCKGAVFTPLNKQLMNDQIRHIVNHAEVEVVVADPRLAEQLGKVLAGAEIVRAVVFTGMQDPRQFAQHFGRNVEVYSYEALLDSKYSVYDWPVLDEHTAAALCYSTGTTGAPKGAVYSHRSIYLEAMMLRTTDSLAITHGESFLCCIPIYHVLSWGVPFAAWMTGTPLILPDSNVSAPTLAKIIATTHPRVAHGVPTLWIQLMVHYLNNPPERMSLVEIYAGGSPVPGQLIKVWEEQYGVDVVHVWGMVEVSTVGTVARPPQGASGDARWAYRISQGRFPASLEYRVVNDGQVVATTDRNAGEIQVRGNMVTKEYYDAPSGHEDGAAAEFRGKPTDTAADKFTADGWLRTGDVGYVNEDGFLSVSDRARDVIRSGGEWIYSVQLENLIMNDGDVVEAAVIGYPDKKWVERPLAITVLRPGVAPTIETAERLREGLRKELPKWMLPEYWTFVKGLDKTSVGKFDKKDMRSHLAEGEYNIIQLEGPGAGKPEDPKAVTDVESELH</sequence>
<dbReference type="Pfam" id="PF00501">
    <property type="entry name" value="AMP-binding"/>
    <property type="match status" value="1"/>
</dbReference>
<name>A0ABN4CD55_9CORY</name>
<dbReference type="InterPro" id="IPR025110">
    <property type="entry name" value="AMP-bd_C"/>
</dbReference>
<dbReference type="InterPro" id="IPR050237">
    <property type="entry name" value="ATP-dep_AMP-bd_enzyme"/>
</dbReference>
<feature type="compositionally biased region" description="Basic and acidic residues" evidence="1">
    <location>
        <begin position="581"/>
        <end position="596"/>
    </location>
</feature>
<dbReference type="SUPFAM" id="SSF56801">
    <property type="entry name" value="Acetyl-CoA synthetase-like"/>
    <property type="match status" value="1"/>
</dbReference>
<dbReference type="NCBIfam" id="NF004143">
    <property type="entry name" value="PRK05620.1"/>
    <property type="match status" value="1"/>
</dbReference>
<organism evidence="4 5">
    <name type="scientific">Corynebacterium casei LMG S-19264</name>
    <dbReference type="NCBI Taxonomy" id="1285583"/>
    <lineage>
        <taxon>Bacteria</taxon>
        <taxon>Bacillati</taxon>
        <taxon>Actinomycetota</taxon>
        <taxon>Actinomycetes</taxon>
        <taxon>Mycobacteriales</taxon>
        <taxon>Corynebacteriaceae</taxon>
        <taxon>Corynebacterium</taxon>
    </lineage>
</organism>
<dbReference type="Proteomes" id="UP000019226">
    <property type="component" value="Chromosome"/>
</dbReference>
<dbReference type="GO" id="GO:0016874">
    <property type="term" value="F:ligase activity"/>
    <property type="evidence" value="ECO:0007669"/>
    <property type="project" value="UniProtKB-KW"/>
</dbReference>
<dbReference type="PANTHER" id="PTHR43767:SF11">
    <property type="entry name" value="MEDIUM-CHAIN-FATTY-ACID--COA LIGASE"/>
    <property type="match status" value="1"/>
</dbReference>
<dbReference type="InterPro" id="IPR000873">
    <property type="entry name" value="AMP-dep_synth/lig_dom"/>
</dbReference>
<dbReference type="RefSeq" id="WP_025387718.1">
    <property type="nucleotide sequence ID" value="NZ_CP004350.1"/>
</dbReference>
<dbReference type="Gene3D" id="3.30.300.30">
    <property type="match status" value="1"/>
</dbReference>
<reference evidence="5" key="1">
    <citation type="submission" date="2013-02" db="EMBL/GenBank/DDBJ databases">
        <title>The complete genome sequence of Corynebacterium casei LMG S-19264 (=DSM 44701).</title>
        <authorList>
            <person name="Ruckert C."/>
            <person name="Albersmeier A."/>
            <person name="Kalinowski J."/>
        </authorList>
    </citation>
    <scope>NUCLEOTIDE SEQUENCE [LARGE SCALE GENOMIC DNA]</scope>
    <source>
        <strain evidence="5">LMG S-19264</strain>
    </source>
</reference>
<dbReference type="PANTHER" id="PTHR43767">
    <property type="entry name" value="LONG-CHAIN-FATTY-ACID--COA LIGASE"/>
    <property type="match status" value="1"/>
</dbReference>
<proteinExistence type="predicted"/>
<dbReference type="EMBL" id="CP004350">
    <property type="protein sequence ID" value="AHI20299.1"/>
    <property type="molecule type" value="Genomic_DNA"/>
</dbReference>
<evidence type="ECO:0000259" key="2">
    <source>
        <dbReference type="Pfam" id="PF00501"/>
    </source>
</evidence>
<keyword evidence="5" id="KW-1185">Reference proteome</keyword>
<evidence type="ECO:0000259" key="3">
    <source>
        <dbReference type="Pfam" id="PF13193"/>
    </source>
</evidence>
<evidence type="ECO:0000313" key="5">
    <source>
        <dbReference type="Proteomes" id="UP000019226"/>
    </source>
</evidence>
<dbReference type="PROSITE" id="PS00455">
    <property type="entry name" value="AMP_BINDING"/>
    <property type="match status" value="1"/>
</dbReference>
<evidence type="ECO:0000256" key="1">
    <source>
        <dbReference type="SAM" id="MobiDB-lite"/>
    </source>
</evidence>
<feature type="domain" description="AMP-dependent synthetase/ligase" evidence="2">
    <location>
        <begin position="45"/>
        <end position="409"/>
    </location>
</feature>
<evidence type="ECO:0000313" key="4">
    <source>
        <dbReference type="EMBL" id="AHI20299.1"/>
    </source>
</evidence>
<dbReference type="NCBIfam" id="NF004837">
    <property type="entry name" value="PRK06187.1"/>
    <property type="match status" value="1"/>
</dbReference>
<feature type="region of interest" description="Disordered" evidence="1">
    <location>
        <begin position="574"/>
        <end position="596"/>
    </location>
</feature>
<gene>
    <name evidence="4" type="ORF">CCASEI_08680</name>
</gene>
<dbReference type="GeneID" id="82877871"/>
<dbReference type="InterPro" id="IPR020845">
    <property type="entry name" value="AMP-binding_CS"/>
</dbReference>
<accession>A0ABN4CD55</accession>